<evidence type="ECO:0000256" key="3">
    <source>
        <dbReference type="ARBA" id="ARBA00023013"/>
    </source>
</evidence>
<dbReference type="Pfam" id="PF02234">
    <property type="entry name" value="CDI"/>
    <property type="match status" value="1"/>
</dbReference>
<dbReference type="PANTHER" id="PTHR46776">
    <property type="entry name" value="CYCLIN-DEPENDENT KINASE INHIBITOR 4-RELATED"/>
    <property type="match status" value="1"/>
</dbReference>
<evidence type="ECO:0000313" key="7">
    <source>
        <dbReference type="EMBL" id="KAE8685064.1"/>
    </source>
</evidence>
<keyword evidence="8" id="KW-1185">Reference proteome</keyword>
<feature type="domain" description="Cyclin-dependent kinase inhibitor" evidence="6">
    <location>
        <begin position="166"/>
        <end position="210"/>
    </location>
</feature>
<dbReference type="InterPro" id="IPR003175">
    <property type="entry name" value="CDI_dom"/>
</dbReference>
<dbReference type="Gene3D" id="4.10.365.10">
    <property type="entry name" value="p27"/>
    <property type="match status" value="1"/>
</dbReference>
<dbReference type="InterPro" id="IPR044898">
    <property type="entry name" value="CDI_dom_sf"/>
</dbReference>
<evidence type="ECO:0000256" key="5">
    <source>
        <dbReference type="PIRNR" id="PIRNR017811"/>
    </source>
</evidence>
<protein>
    <recommendedName>
        <fullName evidence="5">Cyclin-dependent kinase inhibitor</fullName>
    </recommendedName>
</protein>
<comment type="caution">
    <text evidence="7">The sequence shown here is derived from an EMBL/GenBank/DDBJ whole genome shotgun (WGS) entry which is preliminary data.</text>
</comment>
<evidence type="ECO:0000256" key="4">
    <source>
        <dbReference type="ARBA" id="ARBA00023306"/>
    </source>
</evidence>
<dbReference type="GO" id="GO:0004861">
    <property type="term" value="F:cyclin-dependent protein serine/threonine kinase inhibitor activity"/>
    <property type="evidence" value="ECO:0007669"/>
    <property type="project" value="UniProtKB-UniRule"/>
</dbReference>
<gene>
    <name evidence="7" type="ORF">F3Y22_tig00111101pilonHSYRG00059</name>
</gene>
<dbReference type="InterPro" id="IPR044275">
    <property type="entry name" value="KRP"/>
</dbReference>
<sequence>MKKSKISGDIAVMGVSHQSTMGSRTRAAKTLALQRLSKTTTPSGSPAAGVGLNSDVSSFSYLQLRSRRLEKLVYPVSNKTKQRQEGKESGFREGDKKSEGCFGNMEIVVGVGICCGTTEEACFGGELRDRSTRESSSCGLIKDFETIVAPSLTHQRGQGNDAQRSIPAAQELEDFLPVQNNNSSGNSSRSKYNFDVVNDLPLPGRYEWMKMIP</sequence>
<dbReference type="GO" id="GO:0005654">
    <property type="term" value="C:nucleoplasm"/>
    <property type="evidence" value="ECO:0007669"/>
    <property type="project" value="UniProtKB-SubCell"/>
</dbReference>
<dbReference type="AlphaFoldDB" id="A0A6A2YZM0"/>
<comment type="similarity">
    <text evidence="2 5">Belongs to the CDI family. ICK/KRP subfamily.</text>
</comment>
<organism evidence="7 8">
    <name type="scientific">Hibiscus syriacus</name>
    <name type="common">Rose of Sharon</name>
    <dbReference type="NCBI Taxonomy" id="106335"/>
    <lineage>
        <taxon>Eukaryota</taxon>
        <taxon>Viridiplantae</taxon>
        <taxon>Streptophyta</taxon>
        <taxon>Embryophyta</taxon>
        <taxon>Tracheophyta</taxon>
        <taxon>Spermatophyta</taxon>
        <taxon>Magnoliopsida</taxon>
        <taxon>eudicotyledons</taxon>
        <taxon>Gunneridae</taxon>
        <taxon>Pentapetalae</taxon>
        <taxon>rosids</taxon>
        <taxon>malvids</taxon>
        <taxon>Malvales</taxon>
        <taxon>Malvaceae</taxon>
        <taxon>Malvoideae</taxon>
        <taxon>Hibiscus</taxon>
    </lineage>
</organism>
<evidence type="ECO:0000313" key="8">
    <source>
        <dbReference type="Proteomes" id="UP000436088"/>
    </source>
</evidence>
<evidence type="ECO:0000259" key="6">
    <source>
        <dbReference type="Pfam" id="PF02234"/>
    </source>
</evidence>
<comment type="subcellular location">
    <subcellularLocation>
        <location evidence="1">Nucleus</location>
        <location evidence="1">Nucleoplasm</location>
    </subcellularLocation>
</comment>
<evidence type="ECO:0000256" key="2">
    <source>
        <dbReference type="ARBA" id="ARBA00010274"/>
    </source>
</evidence>
<dbReference type="Proteomes" id="UP000436088">
    <property type="component" value="Unassembled WGS sequence"/>
</dbReference>
<evidence type="ECO:0000256" key="1">
    <source>
        <dbReference type="ARBA" id="ARBA00004642"/>
    </source>
</evidence>
<dbReference type="EMBL" id="VEPZ02001235">
    <property type="protein sequence ID" value="KAE8685064.1"/>
    <property type="molecule type" value="Genomic_DNA"/>
</dbReference>
<keyword evidence="4" id="KW-0131">Cell cycle</keyword>
<name>A0A6A2YZM0_HIBSY</name>
<proteinExistence type="inferred from homology"/>
<dbReference type="PIRSF" id="PIRSF017811">
    <property type="entry name" value="CDK_inhib_pln"/>
    <property type="match status" value="1"/>
</dbReference>
<keyword evidence="3 5" id="KW-0649">Protein kinase inhibitor</keyword>
<accession>A0A6A2YZM0</accession>
<dbReference type="GO" id="GO:0051726">
    <property type="term" value="P:regulation of cell cycle"/>
    <property type="evidence" value="ECO:0007669"/>
    <property type="project" value="InterPro"/>
</dbReference>
<reference evidence="7" key="1">
    <citation type="submission" date="2019-09" db="EMBL/GenBank/DDBJ databases">
        <title>Draft genome information of white flower Hibiscus syriacus.</title>
        <authorList>
            <person name="Kim Y.-M."/>
        </authorList>
    </citation>
    <scope>NUCLEOTIDE SEQUENCE [LARGE SCALE GENOMIC DNA]</scope>
    <source>
        <strain evidence="7">YM2019G1</strain>
    </source>
</reference>